<dbReference type="GO" id="GO:0016020">
    <property type="term" value="C:membrane"/>
    <property type="evidence" value="ECO:0007669"/>
    <property type="project" value="TreeGrafter"/>
</dbReference>
<evidence type="ECO:0000256" key="1">
    <source>
        <dbReference type="ARBA" id="ARBA00022723"/>
    </source>
</evidence>
<dbReference type="GO" id="GO:0005975">
    <property type="term" value="P:carbohydrate metabolic process"/>
    <property type="evidence" value="ECO:0007669"/>
    <property type="project" value="InterPro"/>
</dbReference>
<reference evidence="5" key="1">
    <citation type="submission" date="2018-05" db="EMBL/GenBank/DDBJ databases">
        <title>Pseudarcicella sp. HME7025 Genome sequencing and assembly.</title>
        <authorList>
            <person name="Kim H."/>
            <person name="Kang H."/>
            <person name="Joh K."/>
        </authorList>
    </citation>
    <scope>NUCLEOTIDE SEQUENCE [LARGE SCALE GENOMIC DNA]</scope>
    <source>
        <strain evidence="5">HME7025</strain>
    </source>
</reference>
<dbReference type="GO" id="GO:0016810">
    <property type="term" value="F:hydrolase activity, acting on carbon-nitrogen (but not peptide) bonds"/>
    <property type="evidence" value="ECO:0007669"/>
    <property type="project" value="InterPro"/>
</dbReference>
<organism evidence="4 5">
    <name type="scientific">Aquirufa nivalisilvae</name>
    <dbReference type="NCBI Taxonomy" id="2516557"/>
    <lineage>
        <taxon>Bacteria</taxon>
        <taxon>Pseudomonadati</taxon>
        <taxon>Bacteroidota</taxon>
        <taxon>Cytophagia</taxon>
        <taxon>Cytophagales</taxon>
        <taxon>Flectobacillaceae</taxon>
        <taxon>Aquirufa</taxon>
    </lineage>
</organism>
<dbReference type="PANTHER" id="PTHR10587">
    <property type="entry name" value="GLYCOSYL TRANSFERASE-RELATED"/>
    <property type="match status" value="1"/>
</dbReference>
<dbReference type="CDD" id="cd10917">
    <property type="entry name" value="CE4_NodB_like_6s_7s"/>
    <property type="match status" value="1"/>
</dbReference>
<dbReference type="EMBL" id="CP029346">
    <property type="protein sequence ID" value="AWL09292.1"/>
    <property type="molecule type" value="Genomic_DNA"/>
</dbReference>
<protein>
    <submittedName>
        <fullName evidence="4">Chitooligosaccharide deacetylase</fullName>
        <ecNumber evidence="4">3.5.1.-</ecNumber>
    </submittedName>
</protein>
<accession>A0A2S2DVJ0</accession>
<dbReference type="InterPro" id="IPR050248">
    <property type="entry name" value="Polysacc_deacetylase_ArnD"/>
</dbReference>
<dbReference type="InterPro" id="IPR002509">
    <property type="entry name" value="NODB_dom"/>
</dbReference>
<dbReference type="PANTHER" id="PTHR10587:SF133">
    <property type="entry name" value="CHITIN DEACETYLASE 1-RELATED"/>
    <property type="match status" value="1"/>
</dbReference>
<dbReference type="RefSeq" id="WP_109322988.1">
    <property type="nucleotide sequence ID" value="NZ_CP029346.1"/>
</dbReference>
<dbReference type="EC" id="3.5.1.-" evidence="4"/>
<name>A0A2S2DVJ0_9BACT</name>
<sequence length="209" mass="23640">MFIHRLPSLVPAIFPSLIWDKKADAKENQVYFTFDDGPSPEITNFVLEELDKYQAKATFFCIGKNMRLFPDLALTAHAAGHSLGNHTMNHLNAWKVSEDDYRINKQACDEVFLDLDIPSVGFRPPYGRVNRAIIKNATNLGPIFMWSLLTGDYNSTLSHTSITRNCLKNIQAGSIIVFHDSQKAFPHLKVILPEFLAYCYDNGFQLSAL</sequence>
<dbReference type="PROSITE" id="PS51677">
    <property type="entry name" value="NODB"/>
    <property type="match status" value="1"/>
</dbReference>
<dbReference type="AlphaFoldDB" id="A0A2S2DVJ0"/>
<evidence type="ECO:0000259" key="3">
    <source>
        <dbReference type="PROSITE" id="PS51677"/>
    </source>
</evidence>
<gene>
    <name evidence="4" type="primary">pdaA</name>
    <name evidence="4" type="ORF">HME7025_01436</name>
</gene>
<dbReference type="Proteomes" id="UP000245468">
    <property type="component" value="Chromosome"/>
</dbReference>
<evidence type="ECO:0000256" key="2">
    <source>
        <dbReference type="ARBA" id="ARBA00022801"/>
    </source>
</evidence>
<dbReference type="OrthoDB" id="9812065at2"/>
<dbReference type="SUPFAM" id="SSF88713">
    <property type="entry name" value="Glycoside hydrolase/deacetylase"/>
    <property type="match status" value="1"/>
</dbReference>
<evidence type="ECO:0000313" key="4">
    <source>
        <dbReference type="EMBL" id="AWL09292.1"/>
    </source>
</evidence>
<keyword evidence="2 4" id="KW-0378">Hydrolase</keyword>
<dbReference type="Pfam" id="PF01522">
    <property type="entry name" value="Polysacc_deac_1"/>
    <property type="match status" value="1"/>
</dbReference>
<keyword evidence="1" id="KW-0479">Metal-binding</keyword>
<evidence type="ECO:0000313" key="5">
    <source>
        <dbReference type="Proteomes" id="UP000245468"/>
    </source>
</evidence>
<feature type="domain" description="NodB homology" evidence="3">
    <location>
        <begin position="28"/>
        <end position="207"/>
    </location>
</feature>
<proteinExistence type="predicted"/>
<dbReference type="Gene3D" id="3.20.20.370">
    <property type="entry name" value="Glycoside hydrolase/deacetylase"/>
    <property type="match status" value="1"/>
</dbReference>
<dbReference type="GO" id="GO:0046872">
    <property type="term" value="F:metal ion binding"/>
    <property type="evidence" value="ECO:0007669"/>
    <property type="project" value="UniProtKB-KW"/>
</dbReference>
<keyword evidence="5" id="KW-1185">Reference proteome</keyword>
<dbReference type="KEGG" id="psez:HME7025_01436"/>
<dbReference type="InterPro" id="IPR011330">
    <property type="entry name" value="Glyco_hydro/deAcase_b/a-brl"/>
</dbReference>